<name>A0A8B8A387_ACAPL</name>
<gene>
    <name evidence="3" type="primary">LOC110990636</name>
</gene>
<dbReference type="Proteomes" id="UP000694845">
    <property type="component" value="Unplaced"/>
</dbReference>
<protein>
    <submittedName>
        <fullName evidence="3">Uncharacterized protein LOC110990636</fullName>
    </submittedName>
</protein>
<feature type="domain" description="C2H2-type" evidence="1">
    <location>
        <begin position="5"/>
        <end position="26"/>
    </location>
</feature>
<dbReference type="PANTHER" id="PTHR31912:SF34">
    <property type="entry name" value="NOTOCHORD-RELATED PROTEIN"/>
    <property type="match status" value="1"/>
</dbReference>
<dbReference type="Gene3D" id="3.30.160.60">
    <property type="entry name" value="Classic Zinc Finger"/>
    <property type="match status" value="1"/>
</dbReference>
<dbReference type="PANTHER" id="PTHR31912">
    <property type="entry name" value="IP13529P"/>
    <property type="match status" value="1"/>
</dbReference>
<reference evidence="3" key="1">
    <citation type="submission" date="2025-08" db="UniProtKB">
        <authorList>
            <consortium name="RefSeq"/>
        </authorList>
    </citation>
    <scope>IDENTIFICATION</scope>
</reference>
<dbReference type="OMA" id="NCLVFEQ"/>
<dbReference type="SMART" id="SM00355">
    <property type="entry name" value="ZnF_C2H2"/>
    <property type="match status" value="2"/>
</dbReference>
<dbReference type="GeneID" id="110990636"/>
<dbReference type="InterPro" id="IPR013087">
    <property type="entry name" value="Znf_C2H2_type"/>
</dbReference>
<evidence type="ECO:0000259" key="1">
    <source>
        <dbReference type="PROSITE" id="PS00028"/>
    </source>
</evidence>
<dbReference type="KEGG" id="aplc:110990636"/>
<organism evidence="2 3">
    <name type="scientific">Acanthaster planci</name>
    <name type="common">Crown-of-thorns starfish</name>
    <dbReference type="NCBI Taxonomy" id="133434"/>
    <lineage>
        <taxon>Eukaryota</taxon>
        <taxon>Metazoa</taxon>
        <taxon>Echinodermata</taxon>
        <taxon>Eleutherozoa</taxon>
        <taxon>Asterozoa</taxon>
        <taxon>Asteroidea</taxon>
        <taxon>Valvatacea</taxon>
        <taxon>Valvatida</taxon>
        <taxon>Acanthasteridae</taxon>
        <taxon>Acanthaster</taxon>
    </lineage>
</organism>
<dbReference type="PROSITE" id="PS00028">
    <property type="entry name" value="ZINC_FINGER_C2H2_1"/>
    <property type="match status" value="1"/>
</dbReference>
<proteinExistence type="predicted"/>
<accession>A0A8B8A387</accession>
<evidence type="ECO:0000313" key="3">
    <source>
        <dbReference type="RefSeq" id="XP_022111410.1"/>
    </source>
</evidence>
<evidence type="ECO:0000313" key="2">
    <source>
        <dbReference type="Proteomes" id="UP000694845"/>
    </source>
</evidence>
<dbReference type="OrthoDB" id="7699125at2759"/>
<dbReference type="RefSeq" id="XP_022111410.1">
    <property type="nucleotide sequence ID" value="XM_022255718.1"/>
</dbReference>
<sequence length="834" mass="94182">MPLSCFKCKHHFKDSRKLALHLRNFHYLGDYNDLICGQEGCRQTFKLVNSLLRHIKRHHQNVGIVAPPPVVEERVVSDLSSEESDEDAEDMVHVEVEEIPDINLNVLKQKAASFILHMRGHASTTLTSVNAYINTTQSLMTENIGVLKDQVLKLLGEKNVDVNSDDVQELLAKFDLVSNPFEGLETVDQQNKFFLEHCQLVPSKAIALGTRYDQFVDKNTGTVQQKLVTETFQYVSVIQTLTAILSSPSLRALLESEETTEEGFLASHKDGQQFIEQGGFDGHPDTLRIQLYYDDVEVANPLGSKRVIHKLGLFYFSIENLPKVYNRDMQSIHLVAVCHSLDLKTYGFEPILKQLKDELHQLESDMGCMVEVKDCGPMCIRAALTRVVGDSVAVHDVFNFLSPSANHFCRMCLCSRETAQTQFLEEKFELRNIESHDRHADEAAQLPNGNSVTGVRGKCCLNELRYFHVTTNCNFDVMHDIFEGVAPFEVKLVLRQLLLVDNVMTVDQFNARVKSFAYPFMERKNKPSVNLTRPGLQNEGDHKLGQKAAQMACLLRMFPFLIGDQVPVGNRYYELILLLLRCTEIVLAVPVRKSHVYYLKHLIVQHHAHFKELFPDINLINKHHHMIHYATCILRTGPLGNASCFKYEAKNAFSKKIGHVNANFRNICKSVAAKIQLHHCATWQSGISTRFKCSSGGTVRVENLEGGLAVQELGLDIAQVFVANEVEIFGTAYRSNLYIVVDVSDDDDHVPTFGLISSVLVGLHGEQEAHFLIKRCSTGDFVPHLHSYPVIVHNPPAFSIIKAGDLQHFLPYSGLHTLSKEDSNTYIQLRYIAY</sequence>
<dbReference type="AlphaFoldDB" id="A0A8B8A387"/>
<keyword evidence="2" id="KW-1185">Reference proteome</keyword>